<sequence>MDRTLHSLTRHYPRRDEAVAQALAVLEAYPGLLNPVQEDFTYDDGRVDLLLSLTGVLPVPIGPNTYHCPLAFWLPIEFPAKPPIVYVQPSETLAVRKGKHVDASGRVAVPYLDNWDRKAEGCSLANLINELIPVFSARYPVTSVQAKPRPPPPAQAPAASSSSGTAAPPPRPPPPATSSSTSSGSALPPRPPLPPSIGTSASPRPGSGIFESPGRPLSAASGTGATGLPPRPPLPPGVSGSPAPPPVPRGLPGAFSQPPGPPPAYPAQSPQPPLPPPHRAATLGYGSPPPPPLSQHQMPHYEGSPVPALTHPPPSQPAGPPAPPVSPPQPVPGYPASQAQPPPPQPPAPSPYPPQMAPPQHAQPMMPRPPSPSASTVRSASPAQQPARSHTREPEHYRQSSIDSQRTYQSPPAPPQPRMPQQQPERSYSPAPSVADSYASYVPAQPPRPATGRAPAQEHARRTSHGSVDSYQSQPPAPQHAPHRSSPSARGPSARQTYAYSESEGGYATSPAPASEVGSYMSSPPPSHAQRAHRGPRAPGPPSEYSAAGEYGSYLPSPTVTTLEEEAYSSHLSTRTSQSGYDGPQQQHEPVVPHQQMRTLPQRSATASYQPRPPRALQDERTYEYDEQAFEPVIEARRAPLPQQHHQQLPVPQRQGSLESHYSAASSFAPPSIAPYGNSYAAPPAPPSVASYSSASSPHTYPYANGSGGPLAPPVPVVPAPAPAAPRAARKTKPKSTAHAPAPLNILDLADDDLTSHPGTSPSSASTISAGAAGAPPPVPPNPALLALRTRVHSKLSSALASLAGSVEHELQQLDLLRVDLEKAQPAIEDEMARLEAVRSVCEGVRARYAEVVDKAEGRMREYEARGEGVEVDEIVCGSTVVYVQLLDLVAEDAALEDTIYALGRGLNSGGVANIDLDRFLKRVRILAKEQFAVRATINKILLGLAARRERNTTGGSRTNGVASPARAGTPDVAA</sequence>
<evidence type="ECO:0000256" key="7">
    <source>
        <dbReference type="PROSITE-ProRule" id="PRU00644"/>
    </source>
</evidence>
<feature type="compositionally biased region" description="Pro residues" evidence="8">
    <location>
        <begin position="310"/>
        <end position="333"/>
    </location>
</feature>
<dbReference type="InterPro" id="IPR037202">
    <property type="entry name" value="ESCRT_assembly_dom"/>
</dbReference>
<feature type="compositionally biased region" description="Low complexity" evidence="8">
    <location>
        <begin position="177"/>
        <end position="187"/>
    </location>
</feature>
<feature type="region of interest" description="Disordered" evidence="8">
    <location>
        <begin position="143"/>
        <end position="620"/>
    </location>
</feature>
<dbReference type="GO" id="GO:0006886">
    <property type="term" value="P:intracellular protein transport"/>
    <property type="evidence" value="ECO:0007669"/>
    <property type="project" value="UniProtKB-ARBA"/>
</dbReference>
<evidence type="ECO:0000313" key="11">
    <source>
        <dbReference type="EMBL" id="GJN88673.1"/>
    </source>
</evidence>
<evidence type="ECO:0000259" key="10">
    <source>
        <dbReference type="PROSITE" id="PS51322"/>
    </source>
</evidence>
<comment type="similarity">
    <text evidence="2">Belongs to the ubiquitin-conjugating enzyme family. UEV subfamily.</text>
</comment>
<evidence type="ECO:0000256" key="2">
    <source>
        <dbReference type="ARBA" id="ARBA00009594"/>
    </source>
</evidence>
<evidence type="ECO:0000256" key="3">
    <source>
        <dbReference type="ARBA" id="ARBA00022448"/>
    </source>
</evidence>
<feature type="region of interest" description="Disordered" evidence="8">
    <location>
        <begin position="714"/>
        <end position="784"/>
    </location>
</feature>
<dbReference type="Gene3D" id="6.10.140.820">
    <property type="match status" value="1"/>
</dbReference>
<evidence type="ECO:0008006" key="13">
    <source>
        <dbReference type="Google" id="ProtNLM"/>
    </source>
</evidence>
<dbReference type="Gene3D" id="3.10.110.10">
    <property type="entry name" value="Ubiquitin Conjugating Enzyme"/>
    <property type="match status" value="1"/>
</dbReference>
<dbReference type="Pfam" id="PF05743">
    <property type="entry name" value="UEV"/>
    <property type="match status" value="1"/>
</dbReference>
<dbReference type="AlphaFoldDB" id="A0AAV5GJ15"/>
<feature type="domain" description="SB" evidence="9">
    <location>
        <begin position="880"/>
        <end position="951"/>
    </location>
</feature>
<feature type="compositionally biased region" description="Polar residues" evidence="8">
    <location>
        <begin position="374"/>
        <end position="388"/>
    </location>
</feature>
<dbReference type="GO" id="GO:0072666">
    <property type="term" value="P:establishment of protein localization to vacuole"/>
    <property type="evidence" value="ECO:0007669"/>
    <property type="project" value="UniProtKB-ARBA"/>
</dbReference>
<feature type="compositionally biased region" description="Low complexity" evidence="8">
    <location>
        <begin position="156"/>
        <end position="166"/>
    </location>
</feature>
<keyword evidence="12" id="KW-1185">Reference proteome</keyword>
<feature type="compositionally biased region" description="Polar residues" evidence="8">
    <location>
        <begin position="399"/>
        <end position="408"/>
    </location>
</feature>
<feature type="region of interest" description="Disordered" evidence="8">
    <location>
        <begin position="952"/>
        <end position="975"/>
    </location>
</feature>
<proteinExistence type="inferred from homology"/>
<keyword evidence="6" id="KW-0175">Coiled coil</keyword>
<evidence type="ECO:0000259" key="9">
    <source>
        <dbReference type="PROSITE" id="PS51312"/>
    </source>
</evidence>
<feature type="compositionally biased region" description="Polar residues" evidence="8">
    <location>
        <begin position="570"/>
        <end position="580"/>
    </location>
</feature>
<dbReference type="SUPFAM" id="SSF140111">
    <property type="entry name" value="Endosomal sorting complex assembly domain"/>
    <property type="match status" value="1"/>
</dbReference>
<gene>
    <name evidence="11" type="ORF">Rhopal_001639-T1</name>
</gene>
<dbReference type="PROSITE" id="PS51322">
    <property type="entry name" value="UEV"/>
    <property type="match status" value="1"/>
</dbReference>
<keyword evidence="5 7" id="KW-0653">Protein transport</keyword>
<dbReference type="InterPro" id="IPR017916">
    <property type="entry name" value="SB_dom"/>
</dbReference>
<feature type="compositionally biased region" description="Pro residues" evidence="8">
    <location>
        <begin position="167"/>
        <end position="176"/>
    </location>
</feature>
<feature type="compositionally biased region" description="Low complexity" evidence="8">
    <location>
        <begin position="641"/>
        <end position="655"/>
    </location>
</feature>
<dbReference type="CDD" id="cd11685">
    <property type="entry name" value="UEV_TSG101-like"/>
    <property type="match status" value="1"/>
</dbReference>
<feature type="domain" description="UEV" evidence="10">
    <location>
        <begin position="1"/>
        <end position="145"/>
    </location>
</feature>
<feature type="compositionally biased region" description="Pro residues" evidence="8">
    <location>
        <begin position="229"/>
        <end position="249"/>
    </location>
</feature>
<dbReference type="Pfam" id="PF09454">
    <property type="entry name" value="Vps23_core"/>
    <property type="match status" value="1"/>
</dbReference>
<dbReference type="Proteomes" id="UP001342314">
    <property type="component" value="Unassembled WGS sequence"/>
</dbReference>
<dbReference type="GO" id="GO:0000813">
    <property type="term" value="C:ESCRT I complex"/>
    <property type="evidence" value="ECO:0007669"/>
    <property type="project" value="TreeGrafter"/>
</dbReference>
<feature type="compositionally biased region" description="Low complexity" evidence="8">
    <location>
        <begin position="584"/>
        <end position="596"/>
    </location>
</feature>
<evidence type="ECO:0000256" key="1">
    <source>
        <dbReference type="ARBA" id="ARBA00004177"/>
    </source>
</evidence>
<feature type="compositionally biased region" description="Polar residues" evidence="8">
    <location>
        <begin position="953"/>
        <end position="962"/>
    </location>
</feature>
<dbReference type="InterPro" id="IPR052070">
    <property type="entry name" value="ESCRT-I_UEV_domain"/>
</dbReference>
<feature type="compositionally biased region" description="Pro residues" evidence="8">
    <location>
        <begin position="714"/>
        <end position="724"/>
    </location>
</feature>
<dbReference type="PANTHER" id="PTHR23306">
    <property type="entry name" value="TUMOR SUSCEPTIBILITY GENE 101 PROTEIN-RELATED"/>
    <property type="match status" value="1"/>
</dbReference>
<feature type="compositionally biased region" description="Low complexity" evidence="8">
    <location>
        <begin position="758"/>
        <end position="774"/>
    </location>
</feature>
<keyword evidence="3 7" id="KW-0813">Transport</keyword>
<feature type="compositionally biased region" description="Low complexity" evidence="8">
    <location>
        <begin position="484"/>
        <end position="495"/>
    </location>
</feature>
<dbReference type="PROSITE" id="PS51312">
    <property type="entry name" value="SB"/>
    <property type="match status" value="1"/>
</dbReference>
<feature type="compositionally biased region" description="Polar residues" evidence="8">
    <location>
        <begin position="597"/>
        <end position="609"/>
    </location>
</feature>
<dbReference type="GO" id="GO:0043130">
    <property type="term" value="F:ubiquitin binding"/>
    <property type="evidence" value="ECO:0007669"/>
    <property type="project" value="TreeGrafter"/>
</dbReference>
<accession>A0AAV5GJ15</accession>
<dbReference type="InterPro" id="IPR016135">
    <property type="entry name" value="UBQ-conjugating_enzyme/RWD"/>
</dbReference>
<evidence type="ECO:0000313" key="12">
    <source>
        <dbReference type="Proteomes" id="UP001342314"/>
    </source>
</evidence>
<dbReference type="PANTHER" id="PTHR23306:SF3">
    <property type="entry name" value="TUMOR SUPPRESSOR PROTEIN 101"/>
    <property type="match status" value="1"/>
</dbReference>
<evidence type="ECO:0000256" key="6">
    <source>
        <dbReference type="ARBA" id="ARBA00023054"/>
    </source>
</evidence>
<reference evidence="11 12" key="1">
    <citation type="submission" date="2021-12" db="EMBL/GenBank/DDBJ databases">
        <title>High titer production of polyol ester of fatty acids by Rhodotorula paludigena BS15 towards product separation-free biomass refinery.</title>
        <authorList>
            <person name="Mano J."/>
            <person name="Ono H."/>
            <person name="Tanaka T."/>
            <person name="Naito K."/>
            <person name="Sushida H."/>
            <person name="Ike M."/>
            <person name="Tokuyasu K."/>
            <person name="Kitaoka M."/>
        </authorList>
    </citation>
    <scope>NUCLEOTIDE SEQUENCE [LARGE SCALE GENOMIC DNA]</scope>
    <source>
        <strain evidence="11 12">BS15</strain>
    </source>
</reference>
<evidence type="ECO:0000256" key="4">
    <source>
        <dbReference type="ARBA" id="ARBA00022753"/>
    </source>
</evidence>
<feature type="region of interest" description="Disordered" evidence="8">
    <location>
        <begin position="641"/>
        <end position="670"/>
    </location>
</feature>
<dbReference type="SUPFAM" id="SSF54495">
    <property type="entry name" value="UBC-like"/>
    <property type="match status" value="1"/>
</dbReference>
<evidence type="ECO:0000256" key="8">
    <source>
        <dbReference type="SAM" id="MobiDB-lite"/>
    </source>
</evidence>
<keyword evidence="4" id="KW-0967">Endosome</keyword>
<organism evidence="11 12">
    <name type="scientific">Rhodotorula paludigena</name>
    <dbReference type="NCBI Taxonomy" id="86838"/>
    <lineage>
        <taxon>Eukaryota</taxon>
        <taxon>Fungi</taxon>
        <taxon>Dikarya</taxon>
        <taxon>Basidiomycota</taxon>
        <taxon>Pucciniomycotina</taxon>
        <taxon>Microbotryomycetes</taxon>
        <taxon>Sporidiobolales</taxon>
        <taxon>Sporidiobolaceae</taxon>
        <taxon>Rhodotorula</taxon>
    </lineage>
</organism>
<protein>
    <recommendedName>
        <fullName evidence="13">UEV domain-containing protein</fullName>
    </recommendedName>
</protein>
<name>A0AAV5GJ15_9BASI</name>
<comment type="caution">
    <text evidence="11">The sequence shown here is derived from an EMBL/GenBank/DDBJ whole genome shotgun (WGS) entry which is preliminary data.</text>
</comment>
<dbReference type="InterPro" id="IPR008883">
    <property type="entry name" value="UEV_N"/>
</dbReference>
<feature type="compositionally biased region" description="Pro residues" evidence="8">
    <location>
        <begin position="340"/>
        <end position="357"/>
    </location>
</feature>
<evidence type="ECO:0000256" key="5">
    <source>
        <dbReference type="ARBA" id="ARBA00022927"/>
    </source>
</evidence>
<dbReference type="EMBL" id="BQKY01000003">
    <property type="protein sequence ID" value="GJN88673.1"/>
    <property type="molecule type" value="Genomic_DNA"/>
</dbReference>
<feature type="compositionally biased region" description="Pro residues" evidence="8">
    <location>
        <begin position="258"/>
        <end position="278"/>
    </location>
</feature>
<dbReference type="GO" id="GO:0043162">
    <property type="term" value="P:ubiquitin-dependent protein catabolic process via the multivesicular body sorting pathway"/>
    <property type="evidence" value="ECO:0007669"/>
    <property type="project" value="UniProtKB-ARBA"/>
</dbReference>
<comment type="subcellular location">
    <subcellularLocation>
        <location evidence="1">Endosome</location>
    </subcellularLocation>
</comment>